<dbReference type="Pfam" id="PF01266">
    <property type="entry name" value="DAO"/>
    <property type="match status" value="1"/>
</dbReference>
<protein>
    <submittedName>
        <fullName evidence="2">Putative fad dependent oxidoreductase protein</fullName>
    </submittedName>
</protein>
<evidence type="ECO:0000313" key="2">
    <source>
        <dbReference type="EMBL" id="EON97064.1"/>
    </source>
</evidence>
<dbReference type="KEGG" id="tmn:UCRPA7_7428"/>
<dbReference type="Proteomes" id="UP000014074">
    <property type="component" value="Unassembled WGS sequence"/>
</dbReference>
<feature type="domain" description="FAD dependent oxidoreductase" evidence="1">
    <location>
        <begin position="13"/>
        <end position="338"/>
    </location>
</feature>
<gene>
    <name evidence="2" type="ORF">UCRPA7_7428</name>
</gene>
<dbReference type="HOGENOM" id="CLU_022730_2_0_1"/>
<dbReference type="OrthoDB" id="429143at2759"/>
<evidence type="ECO:0000259" key="1">
    <source>
        <dbReference type="Pfam" id="PF01266"/>
    </source>
</evidence>
<organism evidence="2 3">
    <name type="scientific">Phaeoacremonium minimum (strain UCR-PA7)</name>
    <name type="common">Esca disease fungus</name>
    <name type="synonym">Togninia minima</name>
    <dbReference type="NCBI Taxonomy" id="1286976"/>
    <lineage>
        <taxon>Eukaryota</taxon>
        <taxon>Fungi</taxon>
        <taxon>Dikarya</taxon>
        <taxon>Ascomycota</taxon>
        <taxon>Pezizomycotina</taxon>
        <taxon>Sordariomycetes</taxon>
        <taxon>Sordariomycetidae</taxon>
        <taxon>Togniniales</taxon>
        <taxon>Togniniaceae</taxon>
        <taxon>Phaeoacremonium</taxon>
    </lineage>
</organism>
<dbReference type="GeneID" id="19328187"/>
<dbReference type="Gene3D" id="3.30.9.10">
    <property type="entry name" value="D-Amino Acid Oxidase, subunit A, domain 2"/>
    <property type="match status" value="1"/>
</dbReference>
<dbReference type="PANTHER" id="PTHR13847:SF213">
    <property type="entry name" value="DEPENDENT OXIDOREDUCTASE, PUTATIVE-RELATED"/>
    <property type="match status" value="1"/>
</dbReference>
<dbReference type="GO" id="GO:0005737">
    <property type="term" value="C:cytoplasm"/>
    <property type="evidence" value="ECO:0007669"/>
    <property type="project" value="TreeGrafter"/>
</dbReference>
<reference evidence="3" key="1">
    <citation type="journal article" date="2013" name="Genome Announc.">
        <title>Draft genome sequence of the ascomycete Phaeoacremonium aleophilum strain UCR-PA7, a causal agent of the esca disease complex in grapevines.</title>
        <authorList>
            <person name="Blanco-Ulate B."/>
            <person name="Rolshausen P."/>
            <person name="Cantu D."/>
        </authorList>
    </citation>
    <scope>NUCLEOTIDE SEQUENCE [LARGE SCALE GENOMIC DNA]</scope>
    <source>
        <strain evidence="3">UCR-PA7</strain>
    </source>
</reference>
<evidence type="ECO:0000313" key="3">
    <source>
        <dbReference type="Proteomes" id="UP000014074"/>
    </source>
</evidence>
<dbReference type="EMBL" id="KB933291">
    <property type="protein sequence ID" value="EON97064.1"/>
    <property type="molecule type" value="Genomic_DNA"/>
</dbReference>
<accession>R8BCM5</accession>
<sequence length="392" mass="43910">MAENFGMTQANKIMRYTVKGLDEMHNLAKSQGPELLKFSKLTKTEKFFAYYDEESWIETQEAIKLYEQEVPEDKGVYELVSKEETASVYNLNGAYGGLRFPAGVCAPYNLVTGTFNQLLKKHRGRFTIETNTPITAIIHQKENDDYPYLIQTPRGYVRAATVIHCTNGHAAHLLPGLRGKMYPRRGTMSVQSPGPNFPKMSDKQSWSFYLTPAHDKTTNAVETGRYYGFQNGETGDLWIGGDKDSIDGFISADDTKIDKFADANLRKMVPRLFTKNWVAESPEVRGIWTGIMCYTGDQLPFVGKLPSTATGRSGSGEWVAAGWNTYGMTNGLLTGIALGKMILGEDVSEWFPEAYLITKERLNGSKFKVQAVLEDYFKRIGAHDFAISKSKL</sequence>
<proteinExistence type="predicted"/>
<dbReference type="Gene3D" id="3.50.50.60">
    <property type="entry name" value="FAD/NAD(P)-binding domain"/>
    <property type="match status" value="1"/>
</dbReference>
<dbReference type="InterPro" id="IPR036188">
    <property type="entry name" value="FAD/NAD-bd_sf"/>
</dbReference>
<dbReference type="AlphaFoldDB" id="R8BCM5"/>
<name>R8BCM5_PHAM7</name>
<dbReference type="eggNOG" id="ENOG502QRBS">
    <property type="taxonomic scope" value="Eukaryota"/>
</dbReference>
<dbReference type="RefSeq" id="XP_007918145.1">
    <property type="nucleotide sequence ID" value="XM_007919954.1"/>
</dbReference>
<dbReference type="SUPFAM" id="SSF51905">
    <property type="entry name" value="FAD/NAD(P)-binding domain"/>
    <property type="match status" value="1"/>
</dbReference>
<dbReference type="InterPro" id="IPR006076">
    <property type="entry name" value="FAD-dep_OxRdtase"/>
</dbReference>
<dbReference type="PANTHER" id="PTHR13847">
    <property type="entry name" value="SARCOSINE DEHYDROGENASE-RELATED"/>
    <property type="match status" value="1"/>
</dbReference>
<keyword evidence="3" id="KW-1185">Reference proteome</keyword>